<dbReference type="AlphaFoldDB" id="A0A2W7QHR5"/>
<keyword evidence="3" id="KW-1185">Reference proteome</keyword>
<keyword evidence="1" id="KW-0732">Signal</keyword>
<comment type="caution">
    <text evidence="2">The sequence shown here is derived from an EMBL/GenBank/DDBJ whole genome shotgun (WGS) entry which is preliminary data.</text>
</comment>
<dbReference type="SUPFAM" id="SSF81901">
    <property type="entry name" value="HCP-like"/>
    <property type="match status" value="1"/>
</dbReference>
<dbReference type="InterPro" id="IPR036249">
    <property type="entry name" value="Thioredoxin-like_sf"/>
</dbReference>
<evidence type="ECO:0000313" key="3">
    <source>
        <dbReference type="Proteomes" id="UP000248882"/>
    </source>
</evidence>
<dbReference type="InterPro" id="IPR011990">
    <property type="entry name" value="TPR-like_helical_dom_sf"/>
</dbReference>
<evidence type="ECO:0000313" key="2">
    <source>
        <dbReference type="EMBL" id="PZX46856.1"/>
    </source>
</evidence>
<gene>
    <name evidence="2" type="ORF">LV85_04190</name>
</gene>
<feature type="chain" id="PRO_5015876621" description="Thioredoxin-like protein" evidence="1">
    <location>
        <begin position="23"/>
        <end position="262"/>
    </location>
</feature>
<dbReference type="OrthoDB" id="645813at2"/>
<evidence type="ECO:0008006" key="4">
    <source>
        <dbReference type="Google" id="ProtNLM"/>
    </source>
</evidence>
<dbReference type="EMBL" id="QKZT01000029">
    <property type="protein sequence ID" value="PZX46856.1"/>
    <property type="molecule type" value="Genomic_DNA"/>
</dbReference>
<dbReference type="RefSeq" id="WP_111323086.1">
    <property type="nucleotide sequence ID" value="NZ_QKZT01000029.1"/>
</dbReference>
<dbReference type="Proteomes" id="UP000248882">
    <property type="component" value="Unassembled WGS sequence"/>
</dbReference>
<feature type="signal peptide" evidence="1">
    <location>
        <begin position="1"/>
        <end position="22"/>
    </location>
</feature>
<dbReference type="Gene3D" id="3.40.30.10">
    <property type="entry name" value="Glutaredoxin"/>
    <property type="match status" value="1"/>
</dbReference>
<accession>A0A2W7QHR5</accession>
<proteinExistence type="predicted"/>
<dbReference type="Gene3D" id="1.25.40.10">
    <property type="entry name" value="Tetratricopeptide repeat domain"/>
    <property type="match status" value="1"/>
</dbReference>
<name>A0A2W7QHR5_9BACT</name>
<evidence type="ECO:0000256" key="1">
    <source>
        <dbReference type="SAM" id="SignalP"/>
    </source>
</evidence>
<dbReference type="SUPFAM" id="SSF52833">
    <property type="entry name" value="Thioredoxin-like"/>
    <property type="match status" value="1"/>
</dbReference>
<reference evidence="2 3" key="1">
    <citation type="submission" date="2018-06" db="EMBL/GenBank/DDBJ databases">
        <title>Genomic Encyclopedia of Archaeal and Bacterial Type Strains, Phase II (KMG-II): from individual species to whole genera.</title>
        <authorList>
            <person name="Goeker M."/>
        </authorList>
    </citation>
    <scope>NUCLEOTIDE SEQUENCE [LARGE SCALE GENOMIC DNA]</scope>
    <source>
        <strain evidence="2 3">DSM 19830</strain>
    </source>
</reference>
<organism evidence="2 3">
    <name type="scientific">Algoriphagus chordae</name>
    <dbReference type="NCBI Taxonomy" id="237019"/>
    <lineage>
        <taxon>Bacteria</taxon>
        <taxon>Pseudomonadati</taxon>
        <taxon>Bacteroidota</taxon>
        <taxon>Cytophagia</taxon>
        <taxon>Cytophagales</taxon>
        <taxon>Cyclobacteriaceae</taxon>
        <taxon>Algoriphagus</taxon>
    </lineage>
</organism>
<sequence length="262" mass="30152">MKIKTSVLAIIFSIMVSNPTFSQIDVNITDIETDETIPFSRIYETYKLDKELPTLVITWSAKWCSPCMQLIERYNKCDLSMLNVITVNVDTEEYLDEVLDDGYHQDWDNTYNFHGNIGEDEKGFDNVFNVKSAPLILYLDNGKINDATVSYSVYPYKLLQAGRINDIEFIWDSAEDLNSLAWSYYNTENDPARLNEAIKWVKRSIDLRENYSNTDTYAALLFKTGEYTNALKAAKQAIEIAKSKGQDYESTTDLINKIIEKL</sequence>
<protein>
    <recommendedName>
        <fullName evidence="4">Thioredoxin-like protein</fullName>
    </recommendedName>
</protein>